<dbReference type="GO" id="GO:0003723">
    <property type="term" value="F:RNA binding"/>
    <property type="evidence" value="ECO:0007669"/>
    <property type="project" value="UniProtKB-KW"/>
</dbReference>
<dbReference type="NCBIfam" id="TIGR02063">
    <property type="entry name" value="RNase_R"/>
    <property type="match status" value="1"/>
</dbReference>
<evidence type="ECO:0000259" key="9">
    <source>
        <dbReference type="PROSITE" id="PS50126"/>
    </source>
</evidence>
<dbReference type="InterPro" id="IPR004476">
    <property type="entry name" value="RNase_II/RNase_R"/>
</dbReference>
<dbReference type="PANTHER" id="PTHR23355:SF9">
    <property type="entry name" value="DIS3-LIKE EXONUCLEASE 2"/>
    <property type="match status" value="1"/>
</dbReference>
<evidence type="ECO:0000256" key="2">
    <source>
        <dbReference type="ARBA" id="ARBA00004496"/>
    </source>
</evidence>
<dbReference type="GO" id="GO:0008859">
    <property type="term" value="F:exoribonuclease II activity"/>
    <property type="evidence" value="ECO:0007669"/>
    <property type="project" value="UniProtKB-EC"/>
</dbReference>
<dbReference type="Pfam" id="PF00575">
    <property type="entry name" value="S1"/>
    <property type="match status" value="1"/>
</dbReference>
<evidence type="ECO:0000313" key="10">
    <source>
        <dbReference type="EMBL" id="CAG7581209.1"/>
    </source>
</evidence>
<dbReference type="InterPro" id="IPR003029">
    <property type="entry name" value="S1_domain"/>
</dbReference>
<keyword evidence="6" id="KW-0378">Hydrolase</keyword>
<dbReference type="PROSITE" id="PS50126">
    <property type="entry name" value="S1"/>
    <property type="match status" value="1"/>
</dbReference>
<dbReference type="Pfam" id="PF08206">
    <property type="entry name" value="OB_RNB"/>
    <property type="match status" value="1"/>
</dbReference>
<evidence type="ECO:0000256" key="4">
    <source>
        <dbReference type="ARBA" id="ARBA00022490"/>
    </source>
</evidence>
<evidence type="ECO:0000256" key="5">
    <source>
        <dbReference type="ARBA" id="ARBA00022722"/>
    </source>
</evidence>
<dbReference type="SMART" id="SM00955">
    <property type="entry name" value="RNB"/>
    <property type="match status" value="1"/>
</dbReference>
<dbReference type="Gene3D" id="2.40.50.140">
    <property type="entry name" value="Nucleic acid-binding proteins"/>
    <property type="match status" value="3"/>
</dbReference>
<sequence length="668" mass="76204">MKEKELEGIIDINGTGSGYFLTPAGEDDIYVYKKHLGQALNGDLVKIITIPGKQPGSTEGRVVEILKRHKEEFVGILAVSKKYGFVIPDSKKMHKDIFIKKEDCEGFEHGEKVLCKITEWFSKAKNPNGKIVKSLGFPGENDAEINSIIYEYGFDTEFPSNVEEDAEKIDFTITEEEISKRRDFRDVLTFTIDPATAKDFDDALSIQRLDNGNIEVGVHIADVSHYVKEGSELDNEAYRRATSVYLVDRVIPMLPERLSNGVCSLRPHEEKLAFSSVFELDNDGVIQSEWFGRTVIYSDHRFTYDQAQAIIESVDKPKEEIGKILTEDAGLGDMDFKKSMNIGANVILMDRLAKKIRKRRVKKSITFNKVEVKFLLDEEGVPVDIYYKTSKDANKLIEEFMLLANRRVATKIHTLGKPFVYRTHDTPNEDKLQELSVIVSEFGHNLDLNSDDIKKNLNNLIKSVQGEPEQNMIEQLSIRTMSKAKYEVPNIGHYGLGFDYYSHFTSPIRRYPDVMVHRLLQKYLDDPKHNLNPAKLGEQCDHCSYRELNAARAERASIKFKQVEYLMDKIGTKFVGVVTGVTDWGIYVEISENKCEGMIKKDHLAKNGFEINAEKHRVERGEDEEIRLGDEIDIEVVQVSLAKKEIDFQLVFEDVDSEINLDVESNEV</sequence>
<evidence type="ECO:0000256" key="1">
    <source>
        <dbReference type="ARBA" id="ARBA00001849"/>
    </source>
</evidence>
<comment type="catalytic activity">
    <reaction evidence="1">
        <text>Exonucleolytic cleavage in the 3'- to 5'-direction to yield nucleoside 5'-phosphates.</text>
        <dbReference type="EC" id="3.1.13.1"/>
    </reaction>
</comment>
<name>A0A8D9C9E8_9VIRU</name>
<dbReference type="SMART" id="SM00316">
    <property type="entry name" value="S1"/>
    <property type="match status" value="1"/>
</dbReference>
<evidence type="ECO:0000256" key="3">
    <source>
        <dbReference type="ARBA" id="ARBA00012163"/>
    </source>
</evidence>
<evidence type="ECO:0000256" key="7">
    <source>
        <dbReference type="ARBA" id="ARBA00022839"/>
    </source>
</evidence>
<organism evidence="10">
    <name type="scientific">uncultured marine phage</name>
    <dbReference type="NCBI Taxonomy" id="707152"/>
    <lineage>
        <taxon>Viruses</taxon>
        <taxon>environmental samples</taxon>
    </lineage>
</organism>
<dbReference type="Pfam" id="PF00773">
    <property type="entry name" value="RNB"/>
    <property type="match status" value="1"/>
</dbReference>
<dbReference type="InterPro" id="IPR050180">
    <property type="entry name" value="RNR_Ribonuclease"/>
</dbReference>
<feature type="domain" description="S1 motif" evidence="9">
    <location>
        <begin position="571"/>
        <end position="651"/>
    </location>
</feature>
<dbReference type="PANTHER" id="PTHR23355">
    <property type="entry name" value="RIBONUCLEASE"/>
    <property type="match status" value="1"/>
</dbReference>
<protein>
    <recommendedName>
        <fullName evidence="3">exoribonuclease II</fullName>
        <ecNumber evidence="3">3.1.13.1</ecNumber>
    </recommendedName>
</protein>
<dbReference type="InterPro" id="IPR001900">
    <property type="entry name" value="RNase_II/R"/>
</dbReference>
<accession>A0A8D9C9E8</accession>
<keyword evidence="5" id="KW-0540">Nuclease</keyword>
<dbReference type="GO" id="GO:0006402">
    <property type="term" value="P:mRNA catabolic process"/>
    <property type="evidence" value="ECO:0007669"/>
    <property type="project" value="TreeGrafter"/>
</dbReference>
<comment type="subcellular location">
    <subcellularLocation>
        <location evidence="2">Cytoplasm</location>
    </subcellularLocation>
</comment>
<dbReference type="InterPro" id="IPR040476">
    <property type="entry name" value="CSD2"/>
</dbReference>
<dbReference type="HAMAP" id="MF_01895">
    <property type="entry name" value="RNase_R"/>
    <property type="match status" value="1"/>
</dbReference>
<evidence type="ECO:0000256" key="6">
    <source>
        <dbReference type="ARBA" id="ARBA00022801"/>
    </source>
</evidence>
<dbReference type="SUPFAM" id="SSF50249">
    <property type="entry name" value="Nucleic acid-binding proteins"/>
    <property type="match status" value="4"/>
</dbReference>
<proteinExistence type="inferred from homology"/>
<dbReference type="EMBL" id="OU342829">
    <property type="protein sequence ID" value="CAG7581209.1"/>
    <property type="molecule type" value="Genomic_DNA"/>
</dbReference>
<dbReference type="InterPro" id="IPR013223">
    <property type="entry name" value="RNase_B_OB_dom"/>
</dbReference>
<evidence type="ECO:0000256" key="8">
    <source>
        <dbReference type="ARBA" id="ARBA00022884"/>
    </source>
</evidence>
<dbReference type="InterPro" id="IPR011805">
    <property type="entry name" value="RNase_R"/>
</dbReference>
<dbReference type="PROSITE" id="PS01175">
    <property type="entry name" value="RIBONUCLEASE_II"/>
    <property type="match status" value="1"/>
</dbReference>
<dbReference type="InterPro" id="IPR022966">
    <property type="entry name" value="RNase_II/R_CS"/>
</dbReference>
<keyword evidence="7" id="KW-0269">Exonuclease</keyword>
<dbReference type="InterPro" id="IPR012340">
    <property type="entry name" value="NA-bd_OB-fold"/>
</dbReference>
<dbReference type="EC" id="3.1.13.1" evidence="3"/>
<dbReference type="Pfam" id="PF17876">
    <property type="entry name" value="CSD2"/>
    <property type="match status" value="1"/>
</dbReference>
<keyword evidence="8" id="KW-0694">RNA-binding</keyword>
<gene>
    <name evidence="10" type="ORF">SLAVMIC_00728</name>
</gene>
<dbReference type="NCBIfam" id="TIGR00358">
    <property type="entry name" value="3_prime_RNase"/>
    <property type="match status" value="1"/>
</dbReference>
<keyword evidence="4" id="KW-0963">Cytoplasm</keyword>
<reference evidence="10" key="1">
    <citation type="submission" date="2021-06" db="EMBL/GenBank/DDBJ databases">
        <authorList>
            <person name="Gannon L."/>
            <person name="Redgwell R T."/>
            <person name="Michniewski S."/>
            <person name="Harrison D C."/>
            <person name="Millard A."/>
        </authorList>
    </citation>
    <scope>NUCLEOTIDE SEQUENCE</scope>
</reference>